<dbReference type="Proteomes" id="UP001597285">
    <property type="component" value="Unassembled WGS sequence"/>
</dbReference>
<evidence type="ECO:0000256" key="1">
    <source>
        <dbReference type="ARBA" id="ARBA00023015"/>
    </source>
</evidence>
<keyword evidence="6" id="KW-1185">Reference proteome</keyword>
<organism evidence="5 6">
    <name type="scientific">Carnobacterium antarcticum</name>
    <dbReference type="NCBI Taxonomy" id="2126436"/>
    <lineage>
        <taxon>Bacteria</taxon>
        <taxon>Bacillati</taxon>
        <taxon>Bacillota</taxon>
        <taxon>Bacilli</taxon>
        <taxon>Lactobacillales</taxon>
        <taxon>Carnobacteriaceae</taxon>
        <taxon>Carnobacterium</taxon>
    </lineage>
</organism>
<dbReference type="PANTHER" id="PTHR30514:SF1">
    <property type="entry name" value="HTH-TYPE TRANSCRIPTIONAL REGULATOR HEXR-RELATED"/>
    <property type="match status" value="1"/>
</dbReference>
<evidence type="ECO:0000313" key="6">
    <source>
        <dbReference type="Proteomes" id="UP001597285"/>
    </source>
</evidence>
<dbReference type="RefSeq" id="WP_058919831.1">
    <property type="nucleotide sequence ID" value="NZ_JBHSQC010000015.1"/>
</dbReference>
<dbReference type="PANTHER" id="PTHR30514">
    <property type="entry name" value="GLUCOKINASE"/>
    <property type="match status" value="1"/>
</dbReference>
<evidence type="ECO:0000256" key="3">
    <source>
        <dbReference type="ARBA" id="ARBA00023163"/>
    </source>
</evidence>
<sequence>MDLEALINQHYRELNESDLQILSYIIQNKEKCKGMTIIALAQETLTSKSTISRLVKKIGFSGYSEFKYSLKNETKKELDQTVSNFSDTQKEDITNTLKLFNQTNCEPIIKKIHQAERIFCYGTGWGQRDVLSDLRRSLIVVEKFPIVLSSKKELEIASKVTFTKGDLLIVVSLSGDIQEVKNEMNVLTLNGIDILSITSLKNNSLASLATYNLYFQSTPALLNGIEIFSFLPVFILTDSLIREYIKFYQTGKL</sequence>
<dbReference type="SUPFAM" id="SSF46689">
    <property type="entry name" value="Homeodomain-like"/>
    <property type="match status" value="1"/>
</dbReference>
<evidence type="ECO:0000256" key="2">
    <source>
        <dbReference type="ARBA" id="ARBA00023125"/>
    </source>
</evidence>
<protein>
    <submittedName>
        <fullName evidence="5">MurR/RpiR family transcriptional regulator</fullName>
    </submittedName>
</protein>
<dbReference type="InterPro" id="IPR046348">
    <property type="entry name" value="SIS_dom_sf"/>
</dbReference>
<dbReference type="Gene3D" id="1.10.10.10">
    <property type="entry name" value="Winged helix-like DNA-binding domain superfamily/Winged helix DNA-binding domain"/>
    <property type="match status" value="1"/>
</dbReference>
<dbReference type="Pfam" id="PF01380">
    <property type="entry name" value="SIS"/>
    <property type="match status" value="1"/>
</dbReference>
<dbReference type="InterPro" id="IPR009057">
    <property type="entry name" value="Homeodomain-like_sf"/>
</dbReference>
<dbReference type="InterPro" id="IPR000281">
    <property type="entry name" value="HTH_RpiR"/>
</dbReference>
<proteinExistence type="predicted"/>
<dbReference type="Pfam" id="PF01418">
    <property type="entry name" value="HTH_6"/>
    <property type="match status" value="1"/>
</dbReference>
<dbReference type="InterPro" id="IPR001347">
    <property type="entry name" value="SIS_dom"/>
</dbReference>
<keyword evidence="3" id="KW-0804">Transcription</keyword>
<reference evidence="6" key="1">
    <citation type="journal article" date="2019" name="Int. J. Syst. Evol. Microbiol.">
        <title>The Global Catalogue of Microorganisms (GCM) 10K type strain sequencing project: providing services to taxonomists for standard genome sequencing and annotation.</title>
        <authorList>
            <consortium name="The Broad Institute Genomics Platform"/>
            <consortium name="The Broad Institute Genome Sequencing Center for Infectious Disease"/>
            <person name="Wu L."/>
            <person name="Ma J."/>
        </authorList>
    </citation>
    <scope>NUCLEOTIDE SEQUENCE [LARGE SCALE GENOMIC DNA]</scope>
    <source>
        <strain evidence="6">KCTC 42143</strain>
    </source>
</reference>
<name>A0ABW4NMY4_9LACT</name>
<dbReference type="SUPFAM" id="SSF53697">
    <property type="entry name" value="SIS domain"/>
    <property type="match status" value="1"/>
</dbReference>
<dbReference type="InterPro" id="IPR047640">
    <property type="entry name" value="RpiR-like"/>
</dbReference>
<dbReference type="InterPro" id="IPR035472">
    <property type="entry name" value="RpiR-like_SIS"/>
</dbReference>
<dbReference type="EMBL" id="JBHUFF010000014">
    <property type="protein sequence ID" value="MFD1799799.1"/>
    <property type="molecule type" value="Genomic_DNA"/>
</dbReference>
<evidence type="ECO:0000313" key="5">
    <source>
        <dbReference type="EMBL" id="MFD1799799.1"/>
    </source>
</evidence>
<dbReference type="PROSITE" id="PS51071">
    <property type="entry name" value="HTH_RPIR"/>
    <property type="match status" value="1"/>
</dbReference>
<dbReference type="InterPro" id="IPR036388">
    <property type="entry name" value="WH-like_DNA-bd_sf"/>
</dbReference>
<gene>
    <name evidence="5" type="ORF">ACFSBK_08060</name>
</gene>
<feature type="domain" description="HTH rpiR-type" evidence="4">
    <location>
        <begin position="1"/>
        <end position="77"/>
    </location>
</feature>
<keyword evidence="1" id="KW-0805">Transcription regulation</keyword>
<accession>A0ABW4NMY4</accession>
<evidence type="ECO:0000259" key="4">
    <source>
        <dbReference type="PROSITE" id="PS51071"/>
    </source>
</evidence>
<dbReference type="Gene3D" id="3.40.50.10490">
    <property type="entry name" value="Glucose-6-phosphate isomerase like protein, domain 1"/>
    <property type="match status" value="1"/>
</dbReference>
<keyword evidence="2" id="KW-0238">DNA-binding</keyword>
<comment type="caution">
    <text evidence="5">The sequence shown here is derived from an EMBL/GenBank/DDBJ whole genome shotgun (WGS) entry which is preliminary data.</text>
</comment>
<dbReference type="CDD" id="cd05013">
    <property type="entry name" value="SIS_RpiR"/>
    <property type="match status" value="1"/>
</dbReference>